<evidence type="ECO:0000313" key="2">
    <source>
        <dbReference type="Proteomes" id="UP000789920"/>
    </source>
</evidence>
<dbReference type="EMBL" id="CAJVQC010040057">
    <property type="protein sequence ID" value="CAG8769984.1"/>
    <property type="molecule type" value="Genomic_DNA"/>
</dbReference>
<feature type="non-terminal residue" evidence="1">
    <location>
        <position position="40"/>
    </location>
</feature>
<comment type="caution">
    <text evidence="1">The sequence shown here is derived from an EMBL/GenBank/DDBJ whole genome shotgun (WGS) entry which is preliminary data.</text>
</comment>
<accession>A0ACA9QZ09</accession>
<gene>
    <name evidence="1" type="ORF">RPERSI_LOCUS16290</name>
</gene>
<protein>
    <submittedName>
        <fullName evidence="1">20509_t:CDS:1</fullName>
    </submittedName>
</protein>
<feature type="non-terminal residue" evidence="1">
    <location>
        <position position="1"/>
    </location>
</feature>
<organism evidence="1 2">
    <name type="scientific">Racocetra persica</name>
    <dbReference type="NCBI Taxonomy" id="160502"/>
    <lineage>
        <taxon>Eukaryota</taxon>
        <taxon>Fungi</taxon>
        <taxon>Fungi incertae sedis</taxon>
        <taxon>Mucoromycota</taxon>
        <taxon>Glomeromycotina</taxon>
        <taxon>Glomeromycetes</taxon>
        <taxon>Diversisporales</taxon>
        <taxon>Gigasporaceae</taxon>
        <taxon>Racocetra</taxon>
    </lineage>
</organism>
<proteinExistence type="predicted"/>
<reference evidence="1" key="1">
    <citation type="submission" date="2021-06" db="EMBL/GenBank/DDBJ databases">
        <authorList>
            <person name="Kallberg Y."/>
            <person name="Tangrot J."/>
            <person name="Rosling A."/>
        </authorList>
    </citation>
    <scope>NUCLEOTIDE SEQUENCE</scope>
    <source>
        <strain evidence="1">MA461A</strain>
    </source>
</reference>
<evidence type="ECO:0000313" key="1">
    <source>
        <dbReference type="EMBL" id="CAG8769984.1"/>
    </source>
</evidence>
<dbReference type="Proteomes" id="UP000789920">
    <property type="component" value="Unassembled WGS sequence"/>
</dbReference>
<keyword evidence="2" id="KW-1185">Reference proteome</keyword>
<sequence>DFSLESWIIHNVVNDRKSSDVFCWSNVRIFSAKLLGIIVQ</sequence>
<name>A0ACA9QZ09_9GLOM</name>